<dbReference type="Pfam" id="PF12698">
    <property type="entry name" value="ABC2_membrane_3"/>
    <property type="match status" value="2"/>
</dbReference>
<evidence type="ECO:0000256" key="9">
    <source>
        <dbReference type="ARBA" id="ARBA00023136"/>
    </source>
</evidence>
<evidence type="ECO:0000259" key="12">
    <source>
        <dbReference type="PROSITE" id="PS50893"/>
    </source>
</evidence>
<feature type="transmembrane region" description="Helical" evidence="11">
    <location>
        <begin position="451"/>
        <end position="476"/>
    </location>
</feature>
<dbReference type="InterPro" id="IPR026082">
    <property type="entry name" value="ABCA"/>
</dbReference>
<dbReference type="PROSITE" id="PS00211">
    <property type="entry name" value="ABC_TRANSPORTER_1"/>
    <property type="match status" value="1"/>
</dbReference>
<evidence type="ECO:0000256" key="1">
    <source>
        <dbReference type="ARBA" id="ARBA00004141"/>
    </source>
</evidence>
<dbReference type="GO" id="GO:0016887">
    <property type="term" value="F:ATP hydrolysis activity"/>
    <property type="evidence" value="ECO:0007669"/>
    <property type="project" value="InterPro"/>
</dbReference>
<feature type="domain" description="ABC transporter" evidence="12">
    <location>
        <begin position="1574"/>
        <end position="1818"/>
    </location>
</feature>
<dbReference type="InterPro" id="IPR013525">
    <property type="entry name" value="ABC2_TM"/>
</dbReference>
<accession>A0A8D8TRV1</accession>
<dbReference type="Gene3D" id="3.40.50.300">
    <property type="entry name" value="P-loop containing nucleotide triphosphate hydrolases"/>
    <property type="match status" value="2"/>
</dbReference>
<feature type="domain" description="ABC transporter" evidence="12">
    <location>
        <begin position="691"/>
        <end position="926"/>
    </location>
</feature>
<keyword evidence="5" id="KW-0677">Repeat</keyword>
<feature type="transmembrane region" description="Helical" evidence="11">
    <location>
        <begin position="274"/>
        <end position="296"/>
    </location>
</feature>
<dbReference type="PANTHER" id="PTHR19229:SF209">
    <property type="entry name" value="ATP-BINDING CASSETTE SUB-FAMILY A MEMBER 5 ISOFORM X1"/>
    <property type="match status" value="1"/>
</dbReference>
<feature type="transmembrane region" description="Helical" evidence="11">
    <location>
        <begin position="352"/>
        <end position="372"/>
    </location>
</feature>
<feature type="compositionally biased region" description="Polar residues" evidence="10">
    <location>
        <begin position="1856"/>
        <end position="1871"/>
    </location>
</feature>
<evidence type="ECO:0000256" key="5">
    <source>
        <dbReference type="ARBA" id="ARBA00022737"/>
    </source>
</evidence>
<dbReference type="InterPro" id="IPR027417">
    <property type="entry name" value="P-loop_NTPase"/>
</dbReference>
<dbReference type="FunFam" id="3.40.50.300:FF:000335">
    <property type="entry name" value="ATP binding cassette subfamily A member 5"/>
    <property type="match status" value="1"/>
</dbReference>
<comment type="subcellular location">
    <subcellularLocation>
        <location evidence="1">Membrane</location>
        <topology evidence="1">Multi-pass membrane protein</topology>
    </subcellularLocation>
</comment>
<feature type="region of interest" description="Disordered" evidence="10">
    <location>
        <begin position="605"/>
        <end position="628"/>
    </location>
</feature>
<evidence type="ECO:0000256" key="7">
    <source>
        <dbReference type="ARBA" id="ARBA00022840"/>
    </source>
</evidence>
<dbReference type="PROSITE" id="PS50893">
    <property type="entry name" value="ABC_TRANSPORTER_2"/>
    <property type="match status" value="2"/>
</dbReference>
<dbReference type="GO" id="GO:0005886">
    <property type="term" value="C:plasma membrane"/>
    <property type="evidence" value="ECO:0007669"/>
    <property type="project" value="UniProtKB-ARBA"/>
</dbReference>
<keyword evidence="7 13" id="KW-0067">ATP-binding</keyword>
<keyword evidence="6" id="KW-0547">Nucleotide-binding</keyword>
<evidence type="ECO:0000256" key="8">
    <source>
        <dbReference type="ARBA" id="ARBA00022989"/>
    </source>
</evidence>
<feature type="region of interest" description="Disordered" evidence="10">
    <location>
        <begin position="1848"/>
        <end position="1871"/>
    </location>
</feature>
<proteinExistence type="inferred from homology"/>
<comment type="similarity">
    <text evidence="2">Belongs to the ABC transporter superfamily. ABCA family.</text>
</comment>
<dbReference type="InterPro" id="IPR017871">
    <property type="entry name" value="ABC_transporter-like_CS"/>
</dbReference>
<feature type="transmembrane region" description="Helical" evidence="11">
    <location>
        <begin position="1402"/>
        <end position="1421"/>
    </location>
</feature>
<dbReference type="GO" id="GO:0005524">
    <property type="term" value="F:ATP binding"/>
    <property type="evidence" value="ECO:0007669"/>
    <property type="project" value="UniProtKB-KW"/>
</dbReference>
<keyword evidence="4 11" id="KW-0812">Transmembrane</keyword>
<dbReference type="EMBL" id="HBUF01309030">
    <property type="protein sequence ID" value="CAG6692783.1"/>
    <property type="molecule type" value="Transcribed_RNA"/>
</dbReference>
<dbReference type="InterPro" id="IPR003439">
    <property type="entry name" value="ABC_transporter-like_ATP-bd"/>
</dbReference>
<feature type="transmembrane region" description="Helical" evidence="11">
    <location>
        <begin position="317"/>
        <end position="340"/>
    </location>
</feature>
<organism evidence="13">
    <name type="scientific">Cacopsylla melanoneura</name>
    <dbReference type="NCBI Taxonomy" id="428564"/>
    <lineage>
        <taxon>Eukaryota</taxon>
        <taxon>Metazoa</taxon>
        <taxon>Ecdysozoa</taxon>
        <taxon>Arthropoda</taxon>
        <taxon>Hexapoda</taxon>
        <taxon>Insecta</taxon>
        <taxon>Pterygota</taxon>
        <taxon>Neoptera</taxon>
        <taxon>Paraneoptera</taxon>
        <taxon>Hemiptera</taxon>
        <taxon>Sternorrhyncha</taxon>
        <taxon>Psylloidea</taxon>
        <taxon>Psyllidae</taxon>
        <taxon>Psyllinae</taxon>
        <taxon>Cacopsylla</taxon>
    </lineage>
</organism>
<dbReference type="FunFam" id="3.40.50.300:FF:000436">
    <property type="entry name" value="ATP binding cassette subfamily A member 9"/>
    <property type="match status" value="1"/>
</dbReference>
<evidence type="ECO:0000256" key="4">
    <source>
        <dbReference type="ARBA" id="ARBA00022692"/>
    </source>
</evidence>
<dbReference type="SMART" id="SM00382">
    <property type="entry name" value="AAA"/>
    <property type="match status" value="2"/>
</dbReference>
<evidence type="ECO:0000256" key="3">
    <source>
        <dbReference type="ARBA" id="ARBA00022448"/>
    </source>
</evidence>
<keyword evidence="8 11" id="KW-1133">Transmembrane helix</keyword>
<feature type="transmembrane region" description="Helical" evidence="11">
    <location>
        <begin position="1365"/>
        <end position="1390"/>
    </location>
</feature>
<dbReference type="Pfam" id="PF00005">
    <property type="entry name" value="ABC_tran"/>
    <property type="match status" value="2"/>
</dbReference>
<dbReference type="GO" id="GO:0140359">
    <property type="term" value="F:ABC-type transporter activity"/>
    <property type="evidence" value="ECO:0007669"/>
    <property type="project" value="InterPro"/>
</dbReference>
<feature type="transmembrane region" description="Helical" evidence="11">
    <location>
        <begin position="1322"/>
        <end position="1353"/>
    </location>
</feature>
<dbReference type="SUPFAM" id="SSF52540">
    <property type="entry name" value="P-loop containing nucleoside triphosphate hydrolases"/>
    <property type="match status" value="2"/>
</dbReference>
<keyword evidence="3" id="KW-0813">Transport</keyword>
<name>A0A8D8TRV1_9HEMI</name>
<evidence type="ECO:0000256" key="2">
    <source>
        <dbReference type="ARBA" id="ARBA00008869"/>
    </source>
</evidence>
<dbReference type="CDD" id="cd03263">
    <property type="entry name" value="ABC_subfamily_A"/>
    <property type="match status" value="2"/>
</dbReference>
<dbReference type="GO" id="GO:0005319">
    <property type="term" value="F:lipid transporter activity"/>
    <property type="evidence" value="ECO:0007669"/>
    <property type="project" value="TreeGrafter"/>
</dbReference>
<protein>
    <submittedName>
        <fullName evidence="13">ATP-binding cassette sub-family A member 5</fullName>
    </submittedName>
</protein>
<evidence type="ECO:0000256" key="10">
    <source>
        <dbReference type="SAM" id="MobiDB-lite"/>
    </source>
</evidence>
<feature type="transmembrane region" description="Helical" evidence="11">
    <location>
        <begin position="409"/>
        <end position="430"/>
    </location>
</feature>
<feature type="transmembrane region" description="Helical" evidence="11">
    <location>
        <begin position="1433"/>
        <end position="1451"/>
    </location>
</feature>
<dbReference type="InterPro" id="IPR003593">
    <property type="entry name" value="AAA+_ATPase"/>
</dbReference>
<reference evidence="13" key="1">
    <citation type="submission" date="2021-05" db="EMBL/GenBank/DDBJ databases">
        <authorList>
            <person name="Alioto T."/>
            <person name="Alioto T."/>
            <person name="Gomez Garrido J."/>
        </authorList>
    </citation>
    <scope>NUCLEOTIDE SEQUENCE</scope>
</reference>
<sequence length="1958" mass="221512">MHSKYYELPRADIWTQVCGMLKRHFTIKFRDKRRTAAEIFLPLYSLTLLIVLKLAVPNPNYRPEKSQPQEFSFVDDLTTLYTNKSTLAVAPRTPEVEKFTHQMLDFYERHSGTPNSNLIDFHFFNSTSDLIESYLNKPDSIVYAIQFEHIKSTIRYTLRANPTSVHHIPSTSDPYAPLSACRQQESQMEAAIRKTSLSVHSSKGGNNTAALFRPDADSCPVKEYLTSGFLAMQYWIDATYLESQHNYKFHIPHIQLQQFPKDAFTGEWLVGLRIIIPIYIVMALSQFLTYLIVSVVGEKEKKLKEGMKIMGLRDPAYWFSWFFVYALLALFHASLTAFLLWWLQVFRYTDIIILYLLLISYSFSLIMFSFFLTPFFDKASSAGIVASFAVNIVSLLYFLQVFLAKSPTFVFWLISLMSSAGFTLAVDKALVMELSGEGVQWSNLWTNPDKIGLSVGQSLVMMVVDILLYGFLAYYLDNVLPSAHGIRKPAWFFLKASFWNQKSIRRRNLCEGYANVNGTFVNDFAGLEYSVETLETRQQNILEIDETRETIRVFLEESILNVESGEHIHLDQFTRSDFLPNYGIISKKEAINLNNNYPLDVCDTRSSQGKDGTDKHGEVLPSSPEPTHMEMTFPPLNRGTQEDQLIKQDNHLIKQPTLANGGHIKVNGKVEHGYEDDIEAVSGDLNGKEAIVIEDMSKEFKSKKSSSKALRNVNLTIYEGQITAILGHNGAGKTTLFNILTGLTMPSSGTAYVYGYDVTDPDGMAMIRRMTGVCPQSDLLFLLLTPWEHLEFYAHLKGIPKSRRKLEISKTIQDVNLEDRAQVLTKYLSGGQRRKLSVAIAILGDPKIIILDEPTAGVDPYSRRHMWSILQNKRPGRVILLTTHFMDEADILADRKAVISKGQIRCCGSSLFLKNKFGIGYHLTLVLDADVIEESITSLVKSHIDNAEKTRRHGRELSYILPYNAVDKFADLFTAIEGEIKHNDEPSLGITSYGVSMTSLEEVFLQLEKDEQENEIKTEPLENMSKKIMKKKKRSPKRYVTLEDESQEAWPADSQHSSDKVTAIGLEPVSLQRSSLQVFGAIFKLRLIRVYRDVQKLYIMVIIPLLFAGVGMYMHRNNNQMFEHKTISLTQFTDLYNESYMIAVNISSNLTNGNASSIQHFLNLFDNSTTLAYNGSYDSLLSYNVTTPLLGAIHVHSLTNVTLLYNDTCTHALPILMNVWNNVLDRYLRDKNASFASNGRVAWRPNVSKRLQQIGPAPERSSDIFALAESLPLTTMLPSFNTGLFSLSLFLGMVFVLIPVNMSTELVQDRENKSRNQLRVNGLGAIIYFLSHFLILVVLILLVYFGLLILIYVFNLNFLNNRISFLVMGFLVSCATPSLILFCTCVTYLFNRSDSARSIMPNVVTVFAFFPFLIMSTFHMYNIGNGLYQKIHFLFCLVDSIYLPYSIIYFMDIMHINCRLKNNCASLGFTDYLSNPDIQTILLCSIIQIPVLFLVLLYSDAKKSGSKHANIWKQLCGLSSVTGPNDYRKSSLRNSTNLEENVEGDEIEDEDVQAERRKVRNIDECNVVYNQPVVLLHNLSKTYNKGLHKQESRNLHKQEKVAVNRLNLCIERGEVFGLLGHNGAGKTTTLKIMTYEEMPTSGKAQIGGFNITTNFGSAFQLLGYCPQHNALWHNVTLREHMEVYAAIRGVPKFDIPRLVNSFIDGLHIKEHADKEVYKCSGGTKRKLSFALAMIGNPQIVLLDEPSTGMDPKSKRFLWDTILASFQGSRGALLTTHSMEEADALCSRVGIMVQGQLRCIGSTQHLKNRYGAGYKLEIKLKANSTAPLHRTQVGHNGIKLKQSQISTIQNSQSQSTHVTESHQLSRSPSVTENSSANKIKALIMELFNNQVLVEEEFVDRFVFSVPQAAVRSLAKAFVTLEKAKKRFGIEEYSFSQTTLEQVYLKFAQTSEGKPATNEA</sequence>
<evidence type="ECO:0000256" key="6">
    <source>
        <dbReference type="ARBA" id="ARBA00022741"/>
    </source>
</evidence>
<feature type="transmembrane region" description="Helical" evidence="11">
    <location>
        <begin position="1478"/>
        <end position="1498"/>
    </location>
</feature>
<feature type="transmembrane region" description="Helical" evidence="11">
    <location>
        <begin position="1284"/>
        <end position="1302"/>
    </location>
</feature>
<feature type="transmembrane region" description="Helical" evidence="11">
    <location>
        <begin position="384"/>
        <end position="403"/>
    </location>
</feature>
<evidence type="ECO:0000256" key="11">
    <source>
        <dbReference type="SAM" id="Phobius"/>
    </source>
</evidence>
<keyword evidence="9 11" id="KW-0472">Membrane</keyword>
<evidence type="ECO:0000313" key="13">
    <source>
        <dbReference type="EMBL" id="CAG6692783.1"/>
    </source>
</evidence>
<dbReference type="PANTHER" id="PTHR19229">
    <property type="entry name" value="ATP-BINDING CASSETTE TRANSPORTER SUBFAMILY A ABCA"/>
    <property type="match status" value="1"/>
</dbReference>
<dbReference type="EMBL" id="HBUF01309031">
    <property type="protein sequence ID" value="CAG6692784.1"/>
    <property type="molecule type" value="Transcribed_RNA"/>
</dbReference>